<organism evidence="2 3">
    <name type="scientific">Auritidibacter ignavus</name>
    <dbReference type="NCBI Taxonomy" id="678932"/>
    <lineage>
        <taxon>Bacteria</taxon>
        <taxon>Bacillati</taxon>
        <taxon>Actinomycetota</taxon>
        <taxon>Actinomycetes</taxon>
        <taxon>Micrococcales</taxon>
        <taxon>Micrococcaceae</taxon>
        <taxon>Auritidibacter</taxon>
    </lineage>
</organism>
<evidence type="ECO:0000313" key="3">
    <source>
        <dbReference type="Proteomes" id="UP001224674"/>
    </source>
</evidence>
<evidence type="ECO:0000259" key="1">
    <source>
        <dbReference type="PROSITE" id="PS51857"/>
    </source>
</evidence>
<dbReference type="PRINTS" id="PR00050">
    <property type="entry name" value="COLDSHOCK"/>
</dbReference>
<proteinExistence type="predicted"/>
<dbReference type="InterPro" id="IPR002059">
    <property type="entry name" value="CSP_DNA-bd"/>
</dbReference>
<dbReference type="InterPro" id="IPR011129">
    <property type="entry name" value="CSD"/>
</dbReference>
<sequence length="127" mass="14100">MPTGKVKFYDAEKGFGFIRTDDGQDIHLPSSALPAEVNKVRAGTRVEFGLAESRRGPQALSVQFLEKTPSVVKNTRPHAHDMASVVDDLIRLLDHASTELRKGKYPSSHQAQRIAQVMRRVADDFDA</sequence>
<name>A0AAJ6ALI8_9MICC</name>
<gene>
    <name evidence="2" type="ORF">QDX21_06615</name>
</gene>
<protein>
    <submittedName>
        <fullName evidence="2">Cold shock domain-containing protein</fullName>
    </submittedName>
</protein>
<reference evidence="2 3" key="1">
    <citation type="submission" date="2023-03" db="EMBL/GenBank/DDBJ databases">
        <title>Complete genome sequences of several Auritidibacter ignavus strains isolated from ear infections.</title>
        <authorList>
            <person name="Baehr T."/>
            <person name="Baumhoegger A.M."/>
        </authorList>
    </citation>
    <scope>NUCLEOTIDE SEQUENCE [LARGE SCALE GENOMIC DNA]</scope>
    <source>
        <strain evidence="2 3">BABAE-6</strain>
    </source>
</reference>
<dbReference type="CDD" id="cd04458">
    <property type="entry name" value="CSP_CDS"/>
    <property type="match status" value="1"/>
</dbReference>
<dbReference type="GO" id="GO:0003676">
    <property type="term" value="F:nucleic acid binding"/>
    <property type="evidence" value="ECO:0007669"/>
    <property type="project" value="InterPro"/>
</dbReference>
<dbReference type="InterPro" id="IPR012340">
    <property type="entry name" value="NA-bd_OB-fold"/>
</dbReference>
<dbReference type="AlphaFoldDB" id="A0AAJ6ALI8"/>
<dbReference type="Proteomes" id="UP001224674">
    <property type="component" value="Chromosome"/>
</dbReference>
<dbReference type="SMART" id="SM00357">
    <property type="entry name" value="CSP"/>
    <property type="match status" value="1"/>
</dbReference>
<dbReference type="SUPFAM" id="SSF50249">
    <property type="entry name" value="Nucleic acid-binding proteins"/>
    <property type="match status" value="1"/>
</dbReference>
<accession>A0AAJ6ALI8</accession>
<keyword evidence="3" id="KW-1185">Reference proteome</keyword>
<dbReference type="GeneID" id="83696655"/>
<dbReference type="Gene3D" id="2.40.50.140">
    <property type="entry name" value="Nucleic acid-binding proteins"/>
    <property type="match status" value="1"/>
</dbReference>
<dbReference type="PROSITE" id="PS51857">
    <property type="entry name" value="CSD_2"/>
    <property type="match status" value="1"/>
</dbReference>
<evidence type="ECO:0000313" key="2">
    <source>
        <dbReference type="EMBL" id="WGH94444.1"/>
    </source>
</evidence>
<feature type="domain" description="CSD" evidence="1">
    <location>
        <begin position="1"/>
        <end position="64"/>
    </location>
</feature>
<dbReference type="EMBL" id="CP122566">
    <property type="protein sequence ID" value="WGH94444.1"/>
    <property type="molecule type" value="Genomic_DNA"/>
</dbReference>
<dbReference type="Pfam" id="PF00313">
    <property type="entry name" value="CSD"/>
    <property type="match status" value="1"/>
</dbReference>
<dbReference type="RefSeq" id="WP_110099418.1">
    <property type="nucleotide sequence ID" value="NZ_CP122561.1"/>
</dbReference>